<evidence type="ECO:0000259" key="6">
    <source>
        <dbReference type="Pfam" id="PF13476"/>
    </source>
</evidence>
<evidence type="ECO:0000256" key="2">
    <source>
        <dbReference type="ARBA" id="ARBA00011322"/>
    </source>
</evidence>
<comment type="caution">
    <text evidence="7">The sequence shown here is derived from an EMBL/GenBank/DDBJ whole genome shotgun (WGS) entry which is preliminary data.</text>
</comment>
<dbReference type="Pfam" id="PF13558">
    <property type="entry name" value="SbcC_Walker_B"/>
    <property type="match status" value="1"/>
</dbReference>
<dbReference type="Proteomes" id="UP001446032">
    <property type="component" value="Unassembled WGS sequence"/>
</dbReference>
<evidence type="ECO:0000256" key="1">
    <source>
        <dbReference type="ARBA" id="ARBA00006930"/>
    </source>
</evidence>
<keyword evidence="8" id="KW-1185">Reference proteome</keyword>
<proteinExistence type="inferred from homology"/>
<dbReference type="InterPro" id="IPR038729">
    <property type="entry name" value="Rad50/SbcC_AAA"/>
</dbReference>
<feature type="region of interest" description="Disordered" evidence="5">
    <location>
        <begin position="364"/>
        <end position="386"/>
    </location>
</feature>
<dbReference type="PROSITE" id="PS00675">
    <property type="entry name" value="SIGMA54_INTERACT_1"/>
    <property type="match status" value="1"/>
</dbReference>
<dbReference type="PANTHER" id="PTHR32114">
    <property type="entry name" value="ABC TRANSPORTER ABCH.3"/>
    <property type="match status" value="1"/>
</dbReference>
<dbReference type="Pfam" id="PF13476">
    <property type="entry name" value="AAA_23"/>
    <property type="match status" value="1"/>
</dbReference>
<dbReference type="InterPro" id="IPR027417">
    <property type="entry name" value="P-loop_NTPase"/>
</dbReference>
<accession>A0ABV1AHE0</accession>
<name>A0ABV1AHE0_9FIRM</name>
<evidence type="ECO:0000256" key="5">
    <source>
        <dbReference type="SAM" id="MobiDB-lite"/>
    </source>
</evidence>
<dbReference type="InterPro" id="IPR025662">
    <property type="entry name" value="Sigma_54_int_dom_ATP-bd_1"/>
</dbReference>
<feature type="coiled-coil region" evidence="4">
    <location>
        <begin position="621"/>
        <end position="737"/>
    </location>
</feature>
<feature type="compositionally biased region" description="Basic and acidic residues" evidence="5">
    <location>
        <begin position="412"/>
        <end position="423"/>
    </location>
</feature>
<protein>
    <recommendedName>
        <fullName evidence="3">Nuclease SbcCD subunit C</fullName>
    </recommendedName>
</protein>
<evidence type="ECO:0000256" key="4">
    <source>
        <dbReference type="SAM" id="Coils"/>
    </source>
</evidence>
<comment type="subunit">
    <text evidence="2">Heterodimer of SbcC and SbcD.</text>
</comment>
<feature type="domain" description="Rad50/SbcC-type AAA" evidence="6">
    <location>
        <begin position="5"/>
        <end position="308"/>
    </location>
</feature>
<dbReference type="PANTHER" id="PTHR32114:SF2">
    <property type="entry name" value="ABC TRANSPORTER ABCH.3"/>
    <property type="match status" value="1"/>
</dbReference>
<dbReference type="Gene3D" id="3.40.50.300">
    <property type="entry name" value="P-loop containing nucleotide triphosphate hydrolases"/>
    <property type="match status" value="2"/>
</dbReference>
<evidence type="ECO:0000313" key="8">
    <source>
        <dbReference type="Proteomes" id="UP001446032"/>
    </source>
</evidence>
<dbReference type="RefSeq" id="WP_118699043.1">
    <property type="nucleotide sequence ID" value="NZ_JBBMEI010000008.1"/>
</dbReference>
<gene>
    <name evidence="7" type="ORF">WMO75_04330</name>
</gene>
<evidence type="ECO:0000256" key="3">
    <source>
        <dbReference type="ARBA" id="ARBA00013368"/>
    </source>
</evidence>
<organism evidence="7 8">
    <name type="scientific">Blautia intestinihominis</name>
    <dbReference type="NCBI Taxonomy" id="3133152"/>
    <lineage>
        <taxon>Bacteria</taxon>
        <taxon>Bacillati</taxon>
        <taxon>Bacillota</taxon>
        <taxon>Clostridia</taxon>
        <taxon>Lachnospirales</taxon>
        <taxon>Lachnospiraceae</taxon>
        <taxon>Blautia</taxon>
    </lineage>
</organism>
<sequence>MKPLRLKMQAFGSYGKETVIDFEKVNQNLFLITGDTGAGKTTIFDAIVFALYGEASSSTNKKDGVVLQSQYVDFAQEPFVELVFAEGQGETREVYTVRRVPRHLKMITRGAAKGKQREVTGSVSLIMPDGTEYPSKETDRKLQEITGLTKGQFMQVAMIAQGEFMELLRARSDDKKVIFRKLFNTEMYQEIVAELGNRKRAKEKEIAVLKTQCQSEVSRIRIPEIYGSEILKQLKKQLEEGEMTRLTDFLKELEILCDWLGKHTREAEKEYQEAAKKRDEKREAYTRAEELLKWFVQLEDAEQKLQQYASDEGRIKEMQGLLGRIRDTWEIRENYMLLSDAQKHLRDLEEALLSQEKRLPMLKNAREAAESAEEQAKQTYDQELQNHSRISEKVQKSLEVLTQIKNLSIQTETDRKSYNEATRKTQKTQQQQETLEQKAEQWKIQSEELAEVDKKLAVAEGKKEEADAVSQEISDVRTLGNQAEQCRKKAIKAREDYVRITEDYNAANTKYESMRQRFLNAQAGFLAEELEPGKPCPVCGSTEHPNPHKRAVEYVDISEEKLQNMQINVDKLRKKQEKSAGDVAAARAEYETRKTTYIGSVRKLQERLGKSISSITEQSSVTEMDHVLENWKQQLEEELNKLKKDAKLLAKLREALQNIEEQRRKLRETYTQCMTEEKEAAEKLAGSEATLKNLKDSAEFQTEEAAKAALHQAVSSKQRAEETYQKVSAEAKEAVNSQKQAETLIGRYQQEIPTQKQCVEERKTSYIEIMSTKQMTEKEWKELAEAYSREAAEEFQKTVNTYYEKKAAQQARKDSAKNAVGKVGRPVLEEIQKERDLAETEYLEAEKIYNQLRMDSKDDGEILAALSSRLEERKAVVEEHARIDALYRMTSGNVSGARMDLETYVQRYYLERILYAANRRFQEMSAGQFEFRMYDLEKAGEGKNRGLDLMVYSTVTGKEREVRTLSGGESFMAALSLALGMADQIQESSAAVNLDMMFIDEGFGSLDEHSRNQAVKVLQEMAEGSRLIGIISHVTELKQEIEDQLIVNKDENGSRVRWQIS</sequence>
<feature type="region of interest" description="Disordered" evidence="5">
    <location>
        <begin position="411"/>
        <end position="434"/>
    </location>
</feature>
<evidence type="ECO:0000313" key="7">
    <source>
        <dbReference type="EMBL" id="MEQ2357578.1"/>
    </source>
</evidence>
<dbReference type="EMBL" id="JBBMEI010000008">
    <property type="protein sequence ID" value="MEQ2357578.1"/>
    <property type="molecule type" value="Genomic_DNA"/>
</dbReference>
<reference evidence="7 8" key="1">
    <citation type="submission" date="2024-03" db="EMBL/GenBank/DDBJ databases">
        <title>Human intestinal bacterial collection.</title>
        <authorList>
            <person name="Pauvert C."/>
            <person name="Hitch T.C.A."/>
            <person name="Clavel T."/>
        </authorList>
    </citation>
    <scope>NUCLEOTIDE SEQUENCE [LARGE SCALE GENOMIC DNA]</scope>
    <source>
        <strain evidence="7 8">CLA-AA-H95</strain>
    </source>
</reference>
<keyword evidence="4" id="KW-0175">Coiled coil</keyword>
<comment type="similarity">
    <text evidence="1">Belongs to the SMC family. SbcC subfamily.</text>
</comment>
<dbReference type="SUPFAM" id="SSF52540">
    <property type="entry name" value="P-loop containing nucleoside triphosphate hydrolases"/>
    <property type="match status" value="2"/>
</dbReference>